<keyword evidence="5 6" id="KW-0472">Membrane</keyword>
<evidence type="ECO:0000259" key="7">
    <source>
        <dbReference type="PROSITE" id="PS50850"/>
    </source>
</evidence>
<feature type="transmembrane region" description="Helical" evidence="6">
    <location>
        <begin position="315"/>
        <end position="335"/>
    </location>
</feature>
<accession>A0A8T9B2P8</accession>
<feature type="domain" description="Major facilitator superfamily (MFS) profile" evidence="7">
    <location>
        <begin position="55"/>
        <end position="547"/>
    </location>
</feature>
<feature type="transmembrane region" description="Helical" evidence="6">
    <location>
        <begin position="381"/>
        <end position="399"/>
    </location>
</feature>
<feature type="transmembrane region" description="Helical" evidence="6">
    <location>
        <begin position="210"/>
        <end position="231"/>
    </location>
</feature>
<feature type="transmembrane region" description="Helical" evidence="6">
    <location>
        <begin position="347"/>
        <end position="369"/>
    </location>
</feature>
<dbReference type="InterPro" id="IPR020846">
    <property type="entry name" value="MFS_dom"/>
</dbReference>
<feature type="transmembrane region" description="Helical" evidence="6">
    <location>
        <begin position="89"/>
        <end position="109"/>
    </location>
</feature>
<dbReference type="Proteomes" id="UP000469559">
    <property type="component" value="Unassembled WGS sequence"/>
</dbReference>
<sequence length="569" mass="60639">MTMDIITASEPPVELTGPSAKPLAAEVPPDNTIPIEPLDLIESPKVRTKLRLYAILSALYLGLFVGALDQTIIAISIPTVCADLRSASGYVWVGGAYLLANAASGPIWAKCSDIWGRKPMLLIAVGLFAAASILAALSTTMPMLIAGRALQGTASGGMMQLAIITISDLFSVRKRSLYMGYVGFVWALAGSVGPLVGGALTEFKTWRWCFWINLPISGFTFVSLLLFLDVHNPRTKLGEGMKAVDWIGTLSILAVTLLLLLGLDFGGAVFPWSSPKVICLVVFGTLMIGFFLFSQQRLAKYPLMPLGVFRNWSNNATFLVVFSHGMVLIGIEYYMPLYFQSVRQASPLRAGVLLLPLIVTQAVTEILSGTIINRTGRYREITWTGVTLMVIGTGLYITFGPGTSVAMVVGLQIFGGLGPGLLFQGPMIAIQSTVSQVDTAGAIASLGFIRSLAMALSIVIGGVVFQNSMDSRQSSLVAAGLSESVIGALSGTNAAANVGIPRTIQDASQRQVVLDAFAFSVRNMFILYTCLAAVALVASVFIKHRVLDTEHTETKTGIQQLKKAAATKG</sequence>
<reference evidence="8 9" key="1">
    <citation type="submission" date="2018-05" db="EMBL/GenBank/DDBJ databases">
        <title>Whole genome sequencing for identification of molecular markers to develop diagnostic detection tools for the regulated plant pathogen Lachnellula willkommii.</title>
        <authorList>
            <person name="Giroux E."/>
            <person name="Bilodeau G."/>
        </authorList>
    </citation>
    <scope>NUCLEOTIDE SEQUENCE [LARGE SCALE GENOMIC DNA]</scope>
    <source>
        <strain evidence="8 9">CBS 203.66</strain>
    </source>
</reference>
<evidence type="ECO:0000256" key="5">
    <source>
        <dbReference type="ARBA" id="ARBA00023136"/>
    </source>
</evidence>
<feature type="transmembrane region" description="Helical" evidence="6">
    <location>
        <begin position="177"/>
        <end position="198"/>
    </location>
</feature>
<dbReference type="PANTHER" id="PTHR23501:SF158">
    <property type="entry name" value="TRANSPORTER, PUTATIVE (AFU_ORTHOLOGUE AFUA_5G14490)-RELATED"/>
    <property type="match status" value="1"/>
</dbReference>
<dbReference type="PRINTS" id="PR01036">
    <property type="entry name" value="TCRTETB"/>
</dbReference>
<evidence type="ECO:0000256" key="1">
    <source>
        <dbReference type="ARBA" id="ARBA00004141"/>
    </source>
</evidence>
<dbReference type="GO" id="GO:0022857">
    <property type="term" value="F:transmembrane transporter activity"/>
    <property type="evidence" value="ECO:0007669"/>
    <property type="project" value="InterPro"/>
</dbReference>
<evidence type="ECO:0000313" key="9">
    <source>
        <dbReference type="Proteomes" id="UP000469559"/>
    </source>
</evidence>
<keyword evidence="9" id="KW-1185">Reference proteome</keyword>
<evidence type="ECO:0000256" key="2">
    <source>
        <dbReference type="ARBA" id="ARBA00007520"/>
    </source>
</evidence>
<keyword evidence="3 6" id="KW-0812">Transmembrane</keyword>
<dbReference type="OrthoDB" id="10021397at2759"/>
<dbReference type="PANTHER" id="PTHR23501">
    <property type="entry name" value="MAJOR FACILITATOR SUPERFAMILY"/>
    <property type="match status" value="1"/>
</dbReference>
<gene>
    <name evidence="8" type="ORF">LARI1_G009172</name>
</gene>
<keyword evidence="4 6" id="KW-1133">Transmembrane helix</keyword>
<dbReference type="PROSITE" id="PS50850">
    <property type="entry name" value="MFS"/>
    <property type="match status" value="1"/>
</dbReference>
<proteinExistence type="inferred from homology"/>
<dbReference type="InterPro" id="IPR036259">
    <property type="entry name" value="MFS_trans_sf"/>
</dbReference>
<feature type="transmembrane region" description="Helical" evidence="6">
    <location>
        <begin position="52"/>
        <end position="77"/>
    </location>
</feature>
<dbReference type="SUPFAM" id="SSF103473">
    <property type="entry name" value="MFS general substrate transporter"/>
    <property type="match status" value="1"/>
</dbReference>
<dbReference type="CDD" id="cd17502">
    <property type="entry name" value="MFS_Azr1_MDR_like"/>
    <property type="match status" value="1"/>
</dbReference>
<organism evidence="8 9">
    <name type="scientific">Lachnellula arida</name>
    <dbReference type="NCBI Taxonomy" id="1316785"/>
    <lineage>
        <taxon>Eukaryota</taxon>
        <taxon>Fungi</taxon>
        <taxon>Dikarya</taxon>
        <taxon>Ascomycota</taxon>
        <taxon>Pezizomycotina</taxon>
        <taxon>Leotiomycetes</taxon>
        <taxon>Helotiales</taxon>
        <taxon>Lachnaceae</taxon>
        <taxon>Lachnellula</taxon>
    </lineage>
</organism>
<dbReference type="GO" id="GO:0005886">
    <property type="term" value="C:plasma membrane"/>
    <property type="evidence" value="ECO:0007669"/>
    <property type="project" value="TreeGrafter"/>
</dbReference>
<dbReference type="Pfam" id="PF07690">
    <property type="entry name" value="MFS_1"/>
    <property type="match status" value="1"/>
</dbReference>
<evidence type="ECO:0000256" key="6">
    <source>
        <dbReference type="SAM" id="Phobius"/>
    </source>
</evidence>
<comment type="subcellular location">
    <subcellularLocation>
        <location evidence="1">Membrane</location>
        <topology evidence="1">Multi-pass membrane protein</topology>
    </subcellularLocation>
</comment>
<dbReference type="AlphaFoldDB" id="A0A8T9B2P8"/>
<feature type="transmembrane region" description="Helical" evidence="6">
    <location>
        <begin position="405"/>
        <end position="430"/>
    </location>
</feature>
<dbReference type="EMBL" id="QGMF01000907">
    <property type="protein sequence ID" value="TVY13606.1"/>
    <property type="molecule type" value="Genomic_DNA"/>
</dbReference>
<dbReference type="FunFam" id="1.20.1720.10:FF:000014">
    <property type="entry name" value="MFS drug transporter, putative"/>
    <property type="match status" value="1"/>
</dbReference>
<protein>
    <submittedName>
        <fullName evidence="8">MFS-type transporter</fullName>
    </submittedName>
</protein>
<feature type="transmembrane region" description="Helical" evidence="6">
    <location>
        <begin position="121"/>
        <end position="146"/>
    </location>
</feature>
<dbReference type="Gene3D" id="1.20.1720.10">
    <property type="entry name" value="Multidrug resistance protein D"/>
    <property type="match status" value="1"/>
</dbReference>
<name>A0A8T9B2P8_9HELO</name>
<comment type="caution">
    <text evidence="8">The sequence shown here is derived from an EMBL/GenBank/DDBJ whole genome shotgun (WGS) entry which is preliminary data.</text>
</comment>
<feature type="transmembrane region" description="Helical" evidence="6">
    <location>
        <begin position="275"/>
        <end position="294"/>
    </location>
</feature>
<evidence type="ECO:0000256" key="3">
    <source>
        <dbReference type="ARBA" id="ARBA00022692"/>
    </source>
</evidence>
<dbReference type="InterPro" id="IPR011701">
    <property type="entry name" value="MFS"/>
</dbReference>
<evidence type="ECO:0000313" key="8">
    <source>
        <dbReference type="EMBL" id="TVY13606.1"/>
    </source>
</evidence>
<evidence type="ECO:0000256" key="4">
    <source>
        <dbReference type="ARBA" id="ARBA00022989"/>
    </source>
</evidence>
<feature type="transmembrane region" description="Helical" evidence="6">
    <location>
        <begin position="243"/>
        <end position="263"/>
    </location>
</feature>
<dbReference type="Gene3D" id="1.20.1250.20">
    <property type="entry name" value="MFS general substrate transporter like domains"/>
    <property type="match status" value="1"/>
</dbReference>
<feature type="transmembrane region" description="Helical" evidence="6">
    <location>
        <begin position="525"/>
        <end position="542"/>
    </location>
</feature>
<comment type="similarity">
    <text evidence="2">Belongs to the major facilitator superfamily. TCR/Tet family.</text>
</comment>
<feature type="transmembrane region" description="Helical" evidence="6">
    <location>
        <begin position="442"/>
        <end position="465"/>
    </location>
</feature>